<dbReference type="Gene3D" id="2.60.40.10">
    <property type="entry name" value="Immunoglobulins"/>
    <property type="match status" value="2"/>
</dbReference>
<organism evidence="2 3">
    <name type="scientific">Geodia barretti</name>
    <name type="common">Barrett's horny sponge</name>
    <dbReference type="NCBI Taxonomy" id="519541"/>
    <lineage>
        <taxon>Eukaryota</taxon>
        <taxon>Metazoa</taxon>
        <taxon>Porifera</taxon>
        <taxon>Demospongiae</taxon>
        <taxon>Heteroscleromorpha</taxon>
        <taxon>Tetractinellida</taxon>
        <taxon>Astrophorina</taxon>
        <taxon>Geodiidae</taxon>
        <taxon>Geodia</taxon>
    </lineage>
</organism>
<dbReference type="PROSITE" id="PS50853">
    <property type="entry name" value="FN3"/>
    <property type="match status" value="1"/>
</dbReference>
<proteinExistence type="predicted"/>
<sequence>MILSESVHIADVPLVPFSAPSLQVSSVTDITIAIAGSVPADDSVVTGFMVQWQRDTLVGCSDEDDGSIDVNSGFIAEIIPDLEPGNRYFITATAYNAVGNGPVSDKVTSSTLETVPSSGPTSVRNTSVTASSITVQWGEVPCLDRNGRITGLQSTSSEKWNGREYDYCFWWQC</sequence>
<dbReference type="InterPro" id="IPR013783">
    <property type="entry name" value="Ig-like_fold"/>
</dbReference>
<accession>A0AA35RPA8</accession>
<reference evidence="2" key="1">
    <citation type="submission" date="2023-03" db="EMBL/GenBank/DDBJ databases">
        <authorList>
            <person name="Steffen K."/>
            <person name="Cardenas P."/>
        </authorList>
    </citation>
    <scope>NUCLEOTIDE SEQUENCE</scope>
</reference>
<dbReference type="AlphaFoldDB" id="A0AA35RPA8"/>
<dbReference type="Pfam" id="PF00041">
    <property type="entry name" value="fn3"/>
    <property type="match status" value="1"/>
</dbReference>
<keyword evidence="3" id="KW-1185">Reference proteome</keyword>
<gene>
    <name evidence="2" type="ORF">GBAR_LOCUS9462</name>
</gene>
<evidence type="ECO:0000313" key="2">
    <source>
        <dbReference type="EMBL" id="CAI8015238.1"/>
    </source>
</evidence>
<evidence type="ECO:0000259" key="1">
    <source>
        <dbReference type="PROSITE" id="PS50853"/>
    </source>
</evidence>
<dbReference type="InterPro" id="IPR003961">
    <property type="entry name" value="FN3_dom"/>
</dbReference>
<name>A0AA35RPA8_GEOBA</name>
<dbReference type="CDD" id="cd00063">
    <property type="entry name" value="FN3"/>
    <property type="match status" value="1"/>
</dbReference>
<protein>
    <submittedName>
        <fullName evidence="2">Protein sidekick-2</fullName>
    </submittedName>
</protein>
<evidence type="ECO:0000313" key="3">
    <source>
        <dbReference type="Proteomes" id="UP001174909"/>
    </source>
</evidence>
<dbReference type="SUPFAM" id="SSF49265">
    <property type="entry name" value="Fibronectin type III"/>
    <property type="match status" value="1"/>
</dbReference>
<dbReference type="InterPro" id="IPR036116">
    <property type="entry name" value="FN3_sf"/>
</dbReference>
<comment type="caution">
    <text evidence="2">The sequence shown here is derived from an EMBL/GenBank/DDBJ whole genome shotgun (WGS) entry which is preliminary data.</text>
</comment>
<dbReference type="Proteomes" id="UP001174909">
    <property type="component" value="Unassembled WGS sequence"/>
</dbReference>
<dbReference type="EMBL" id="CASHTH010001429">
    <property type="protein sequence ID" value="CAI8015238.1"/>
    <property type="molecule type" value="Genomic_DNA"/>
</dbReference>
<feature type="domain" description="Fibronectin type-III" evidence="1">
    <location>
        <begin position="19"/>
        <end position="114"/>
    </location>
</feature>